<dbReference type="GO" id="GO:0051028">
    <property type="term" value="P:mRNA transport"/>
    <property type="evidence" value="ECO:0007669"/>
    <property type="project" value="UniProtKB-KW"/>
</dbReference>
<feature type="compositionally biased region" description="Pro residues" evidence="8">
    <location>
        <begin position="139"/>
        <end position="150"/>
    </location>
</feature>
<keyword evidence="7" id="KW-0539">Nucleus</keyword>
<dbReference type="SMART" id="SM00160">
    <property type="entry name" value="RanBD"/>
    <property type="match status" value="1"/>
</dbReference>
<feature type="compositionally biased region" description="Polar residues" evidence="8">
    <location>
        <begin position="51"/>
        <end position="60"/>
    </location>
</feature>
<dbReference type="Pfam" id="PF08911">
    <property type="entry name" value="NUP50"/>
    <property type="match status" value="1"/>
</dbReference>
<accession>A0A9P3UNV5</accession>
<feature type="compositionally biased region" description="Basic and acidic residues" evidence="8">
    <location>
        <begin position="1"/>
        <end position="14"/>
    </location>
</feature>
<feature type="compositionally biased region" description="Low complexity" evidence="8">
    <location>
        <begin position="61"/>
        <end position="72"/>
    </location>
</feature>
<organism evidence="10 11">
    <name type="scientific">Lyophyllum shimeji</name>
    <name type="common">Hon-shimeji</name>
    <name type="synonym">Tricholoma shimeji</name>
    <dbReference type="NCBI Taxonomy" id="47721"/>
    <lineage>
        <taxon>Eukaryota</taxon>
        <taxon>Fungi</taxon>
        <taxon>Dikarya</taxon>
        <taxon>Basidiomycota</taxon>
        <taxon>Agaricomycotina</taxon>
        <taxon>Agaricomycetes</taxon>
        <taxon>Agaricomycetidae</taxon>
        <taxon>Agaricales</taxon>
        <taxon>Tricholomatineae</taxon>
        <taxon>Lyophyllaceae</taxon>
        <taxon>Lyophyllum</taxon>
    </lineage>
</organism>
<dbReference type="SUPFAM" id="SSF50729">
    <property type="entry name" value="PH domain-like"/>
    <property type="match status" value="1"/>
</dbReference>
<keyword evidence="4" id="KW-0653">Protein transport</keyword>
<dbReference type="OrthoDB" id="185618at2759"/>
<dbReference type="Proteomes" id="UP001063166">
    <property type="component" value="Unassembled WGS sequence"/>
</dbReference>
<feature type="domain" description="RanBD1" evidence="9">
    <location>
        <begin position="508"/>
        <end position="642"/>
    </location>
</feature>
<keyword evidence="2" id="KW-0813">Transport</keyword>
<evidence type="ECO:0000259" key="9">
    <source>
        <dbReference type="PROSITE" id="PS50196"/>
    </source>
</evidence>
<dbReference type="PANTHER" id="PTHR38697">
    <property type="entry name" value="NUCLEAR PORE COMPLEX PROTEIN SIMILAR TO S. CEREVISIAE NUP2 (EUROFUNG)"/>
    <property type="match status" value="1"/>
</dbReference>
<evidence type="ECO:0000256" key="4">
    <source>
        <dbReference type="ARBA" id="ARBA00022927"/>
    </source>
</evidence>
<evidence type="ECO:0000313" key="10">
    <source>
        <dbReference type="EMBL" id="GLB37661.1"/>
    </source>
</evidence>
<dbReference type="Gene3D" id="2.30.29.30">
    <property type="entry name" value="Pleckstrin-homology domain (PH domain)/Phosphotyrosine-binding domain (PTB)"/>
    <property type="match status" value="1"/>
</dbReference>
<dbReference type="InterPro" id="IPR000156">
    <property type="entry name" value="Ran_bind_dom"/>
</dbReference>
<evidence type="ECO:0000256" key="5">
    <source>
        <dbReference type="ARBA" id="ARBA00023010"/>
    </source>
</evidence>
<evidence type="ECO:0000256" key="2">
    <source>
        <dbReference type="ARBA" id="ARBA00022448"/>
    </source>
</evidence>
<feature type="region of interest" description="Disordered" evidence="8">
    <location>
        <begin position="492"/>
        <end position="531"/>
    </location>
</feature>
<dbReference type="EMBL" id="BRPK01000004">
    <property type="protein sequence ID" value="GLB37661.1"/>
    <property type="molecule type" value="Genomic_DNA"/>
</dbReference>
<reference evidence="10" key="1">
    <citation type="submission" date="2022-07" db="EMBL/GenBank/DDBJ databases">
        <title>The genome of Lyophyllum shimeji provides insight into the initial evolution of ectomycorrhizal fungal genome.</title>
        <authorList>
            <person name="Kobayashi Y."/>
            <person name="Shibata T."/>
            <person name="Hirakawa H."/>
            <person name="Shigenobu S."/>
            <person name="Nishiyama T."/>
            <person name="Yamada A."/>
            <person name="Hasebe M."/>
            <person name="Kawaguchi M."/>
        </authorList>
    </citation>
    <scope>NUCLEOTIDE SEQUENCE</scope>
    <source>
        <strain evidence="10">AT787</strain>
    </source>
</reference>
<feature type="compositionally biased region" description="Basic and acidic residues" evidence="8">
    <location>
        <begin position="213"/>
        <end position="223"/>
    </location>
</feature>
<dbReference type="Pfam" id="PF00638">
    <property type="entry name" value="Ran_BP1"/>
    <property type="match status" value="1"/>
</dbReference>
<keyword evidence="3" id="KW-0509">mRNA transport</keyword>
<comment type="subcellular location">
    <subcellularLocation>
        <location evidence="1">Nucleus</location>
        <location evidence="1">Nuclear pore complex</location>
    </subcellularLocation>
</comment>
<dbReference type="GO" id="GO:0005643">
    <property type="term" value="C:nuclear pore"/>
    <property type="evidence" value="ECO:0007669"/>
    <property type="project" value="UniProtKB-SubCell"/>
</dbReference>
<feature type="region of interest" description="Disordered" evidence="8">
    <location>
        <begin position="95"/>
        <end position="159"/>
    </location>
</feature>
<evidence type="ECO:0000313" key="11">
    <source>
        <dbReference type="Proteomes" id="UP001063166"/>
    </source>
</evidence>
<dbReference type="PANTHER" id="PTHR38697:SF1">
    <property type="entry name" value="NUCLEAR PORE COMPLEX PROTEIN SIMILAR TO S. CEREVISIAE NUP2 (EUROFUNG)"/>
    <property type="match status" value="1"/>
</dbReference>
<dbReference type="PROSITE" id="PS50196">
    <property type="entry name" value="RANBD1"/>
    <property type="match status" value="1"/>
</dbReference>
<dbReference type="InterPro" id="IPR015007">
    <property type="entry name" value="NUP2/50/61"/>
</dbReference>
<dbReference type="GO" id="GO:0015031">
    <property type="term" value="P:protein transport"/>
    <property type="evidence" value="ECO:0007669"/>
    <property type="project" value="UniProtKB-KW"/>
</dbReference>
<dbReference type="CDD" id="cd13170">
    <property type="entry name" value="RanBD_NUP50"/>
    <property type="match status" value="1"/>
</dbReference>
<keyword evidence="6" id="KW-0906">Nuclear pore complex</keyword>
<comment type="caution">
    <text evidence="10">The sequence shown here is derived from an EMBL/GenBank/DDBJ whole genome shotgun (WGS) entry which is preliminary data.</text>
</comment>
<gene>
    <name evidence="10" type="ORF">LshimejAT787_0407120</name>
</gene>
<keyword evidence="5" id="KW-0811">Translocation</keyword>
<feature type="compositionally biased region" description="Low complexity" evidence="8">
    <location>
        <begin position="313"/>
        <end position="386"/>
    </location>
</feature>
<feature type="compositionally biased region" description="Low complexity" evidence="8">
    <location>
        <begin position="112"/>
        <end position="123"/>
    </location>
</feature>
<evidence type="ECO:0000256" key="8">
    <source>
        <dbReference type="SAM" id="MobiDB-lite"/>
    </source>
</evidence>
<feature type="compositionally biased region" description="Acidic residues" evidence="8">
    <location>
        <begin position="15"/>
        <end position="25"/>
    </location>
</feature>
<dbReference type="InterPro" id="IPR053074">
    <property type="entry name" value="NPC_Nucleoporin"/>
</dbReference>
<feature type="compositionally biased region" description="Low complexity" evidence="8">
    <location>
        <begin position="288"/>
        <end position="306"/>
    </location>
</feature>
<evidence type="ECO:0000256" key="7">
    <source>
        <dbReference type="ARBA" id="ARBA00023242"/>
    </source>
</evidence>
<dbReference type="AlphaFoldDB" id="A0A9P3UNV5"/>
<dbReference type="InterPro" id="IPR011993">
    <property type="entry name" value="PH-like_dom_sf"/>
</dbReference>
<protein>
    <recommendedName>
        <fullName evidence="9">RanBD1 domain-containing protein</fullName>
    </recommendedName>
</protein>
<sequence length="646" mass="67776">MKRGAEKQLAKDDVDRDDDEVEEVPAEGFRKASDAVLASRPMRGLPKRSLSAVSATTSQNATPEPEAAPTPAQKFSGFAGFGALSSNAFSFTAPATGASPFNITAPKPPASTPAVAPTASNTAKTLASFLSPPSSKAEPTPPGPSQPTTPPISISTEAPDVDDPVLFKYYTSLRGLNVSFLDALSKATEEDPFADISSLLDRYKSLRLDVQREFDEKSKKPAESAKPSEPTKPSETAKPSEPAKAAFMPAPPTRFAFGQPSTSTSTTPAPNGGGFQLKPPPVSSTSGSAFSFTPTPAPATTTAFSLPSPPAAQPSTSANPFVVASSSSTSAPSGGSTSTTSSLAGTTEKSAPSSSSIVFSTSSAPSTTEKVAPSTTLLPSVLPLRQLLRRRPPHQQVHSLLPRELPSEQRKKSTSAPAPFSFANPRRPVLAPVLFGGVTSSSTANAFGTDKPAFPASSPVKAGAFGGFGGFGKPAGGSIGNPVGFRIWKPAKDARRRGQEQQAKAPEESAVSLTQGQHDEEGVGEEDEETAHAVKVKAYRLRKPEEKEGSMYLELGVGILRLKKHKETDARRVLLRNSSTGKVNINFNLYPGLKATQNKKALTFIGHDEAGASQTYTLRLGSEEQANLLKEAFEREVALVKSKSED</sequence>
<feature type="region of interest" description="Disordered" evidence="8">
    <location>
        <begin position="213"/>
        <end position="423"/>
    </location>
</feature>
<keyword evidence="11" id="KW-1185">Reference proteome</keyword>
<evidence type="ECO:0000256" key="1">
    <source>
        <dbReference type="ARBA" id="ARBA00004567"/>
    </source>
</evidence>
<evidence type="ECO:0000256" key="3">
    <source>
        <dbReference type="ARBA" id="ARBA00022816"/>
    </source>
</evidence>
<evidence type="ECO:0000256" key="6">
    <source>
        <dbReference type="ARBA" id="ARBA00023132"/>
    </source>
</evidence>
<proteinExistence type="predicted"/>
<feature type="region of interest" description="Disordered" evidence="8">
    <location>
        <begin position="1"/>
        <end position="76"/>
    </location>
</feature>
<name>A0A9P3UNV5_LYOSH</name>
<dbReference type="PRINTS" id="PR01217">
    <property type="entry name" value="PRICHEXTENSN"/>
</dbReference>